<proteinExistence type="predicted"/>
<protein>
    <submittedName>
        <fullName evidence="1">Uncharacterized protein</fullName>
    </submittedName>
</protein>
<dbReference type="AlphaFoldDB" id="A0A0A9HS34"/>
<reference evidence="1" key="2">
    <citation type="journal article" date="2015" name="Data Brief">
        <title>Shoot transcriptome of the giant reed, Arundo donax.</title>
        <authorList>
            <person name="Barrero R.A."/>
            <person name="Guerrero F.D."/>
            <person name="Moolhuijzen P."/>
            <person name="Goolsby J.A."/>
            <person name="Tidwell J."/>
            <person name="Bellgard S.E."/>
            <person name="Bellgard M.I."/>
        </authorList>
    </citation>
    <scope>NUCLEOTIDE SEQUENCE</scope>
    <source>
        <tissue evidence="1">Shoot tissue taken approximately 20 cm above the soil surface</tissue>
    </source>
</reference>
<dbReference type="EMBL" id="GBRH01162163">
    <property type="protein sequence ID" value="JAE35733.1"/>
    <property type="molecule type" value="Transcribed_RNA"/>
</dbReference>
<reference evidence="1" key="1">
    <citation type="submission" date="2014-09" db="EMBL/GenBank/DDBJ databases">
        <authorList>
            <person name="Magalhaes I.L.F."/>
            <person name="Oliveira U."/>
            <person name="Santos F.R."/>
            <person name="Vidigal T.H.D.A."/>
            <person name="Brescovit A.D."/>
            <person name="Santos A.J."/>
        </authorList>
    </citation>
    <scope>NUCLEOTIDE SEQUENCE</scope>
    <source>
        <tissue evidence="1">Shoot tissue taken approximately 20 cm above the soil surface</tissue>
    </source>
</reference>
<evidence type="ECO:0000313" key="1">
    <source>
        <dbReference type="EMBL" id="JAE35733.1"/>
    </source>
</evidence>
<sequence length="79" mass="8791">MVRSSSMYDKHFALHRFQRRNSSTICDFFGIAGAHGLSLASSKLLFFTLFRSVPSPLSAKEVQDAESSPFISSSTRICE</sequence>
<organism evidence="1">
    <name type="scientific">Arundo donax</name>
    <name type="common">Giant reed</name>
    <name type="synonym">Donax arundinaceus</name>
    <dbReference type="NCBI Taxonomy" id="35708"/>
    <lineage>
        <taxon>Eukaryota</taxon>
        <taxon>Viridiplantae</taxon>
        <taxon>Streptophyta</taxon>
        <taxon>Embryophyta</taxon>
        <taxon>Tracheophyta</taxon>
        <taxon>Spermatophyta</taxon>
        <taxon>Magnoliopsida</taxon>
        <taxon>Liliopsida</taxon>
        <taxon>Poales</taxon>
        <taxon>Poaceae</taxon>
        <taxon>PACMAD clade</taxon>
        <taxon>Arundinoideae</taxon>
        <taxon>Arundineae</taxon>
        <taxon>Arundo</taxon>
    </lineage>
</organism>
<accession>A0A0A9HS34</accession>
<name>A0A0A9HS34_ARUDO</name>